<proteinExistence type="predicted"/>
<feature type="domain" description="K Homology" evidence="2">
    <location>
        <begin position="41"/>
        <end position="91"/>
    </location>
</feature>
<evidence type="ECO:0000256" key="1">
    <source>
        <dbReference type="SAM" id="MobiDB-lite"/>
    </source>
</evidence>
<gene>
    <name evidence="3" type="ORF">NPIL_161671</name>
</gene>
<dbReference type="EMBL" id="BMAW01043836">
    <property type="protein sequence ID" value="GFS41391.1"/>
    <property type="molecule type" value="Genomic_DNA"/>
</dbReference>
<accession>A0A8X6J6X2</accession>
<sequence length="101" mass="11841">MPVEADEAARRARDGRDQERRRKTPYYFRTYSYNVDDNSKMYHPFIFGQINETINQIIGETEAKIDIHLALIMKDELTIAGEKEAVTKGKTRTQNIYAERK</sequence>
<dbReference type="Gene3D" id="3.30.1370.10">
    <property type="entry name" value="K Homology domain, type 1"/>
    <property type="match status" value="1"/>
</dbReference>
<dbReference type="InterPro" id="IPR036612">
    <property type="entry name" value="KH_dom_type_1_sf"/>
</dbReference>
<evidence type="ECO:0000259" key="2">
    <source>
        <dbReference type="Pfam" id="PF00013"/>
    </source>
</evidence>
<organism evidence="3 4">
    <name type="scientific">Nephila pilipes</name>
    <name type="common">Giant wood spider</name>
    <name type="synonym">Nephila maculata</name>
    <dbReference type="NCBI Taxonomy" id="299642"/>
    <lineage>
        <taxon>Eukaryota</taxon>
        <taxon>Metazoa</taxon>
        <taxon>Ecdysozoa</taxon>
        <taxon>Arthropoda</taxon>
        <taxon>Chelicerata</taxon>
        <taxon>Arachnida</taxon>
        <taxon>Araneae</taxon>
        <taxon>Araneomorphae</taxon>
        <taxon>Entelegynae</taxon>
        <taxon>Araneoidea</taxon>
        <taxon>Nephilidae</taxon>
        <taxon>Nephila</taxon>
    </lineage>
</organism>
<dbReference type="OrthoDB" id="10027144at2759"/>
<feature type="region of interest" description="Disordered" evidence="1">
    <location>
        <begin position="1"/>
        <end position="23"/>
    </location>
</feature>
<protein>
    <recommendedName>
        <fullName evidence="2">K Homology domain-containing protein</fullName>
    </recommendedName>
</protein>
<dbReference type="GO" id="GO:0010468">
    <property type="term" value="P:regulation of gene expression"/>
    <property type="evidence" value="ECO:0007669"/>
    <property type="project" value="UniProtKB-ARBA"/>
</dbReference>
<dbReference type="AlphaFoldDB" id="A0A8X6J6X2"/>
<feature type="compositionally biased region" description="Basic and acidic residues" evidence="1">
    <location>
        <begin position="7"/>
        <end position="20"/>
    </location>
</feature>
<dbReference type="Proteomes" id="UP000887013">
    <property type="component" value="Unassembled WGS sequence"/>
</dbReference>
<dbReference type="GO" id="GO:0003723">
    <property type="term" value="F:RNA binding"/>
    <property type="evidence" value="ECO:0007669"/>
    <property type="project" value="InterPro"/>
</dbReference>
<name>A0A8X6J6X2_NEPPI</name>
<dbReference type="Pfam" id="PF00013">
    <property type="entry name" value="KH_1"/>
    <property type="match status" value="1"/>
</dbReference>
<dbReference type="SUPFAM" id="SSF54791">
    <property type="entry name" value="Eukaryotic type KH-domain (KH-domain type I)"/>
    <property type="match status" value="1"/>
</dbReference>
<dbReference type="InterPro" id="IPR004088">
    <property type="entry name" value="KH_dom_type_1"/>
</dbReference>
<keyword evidence="4" id="KW-1185">Reference proteome</keyword>
<evidence type="ECO:0000313" key="4">
    <source>
        <dbReference type="Proteomes" id="UP000887013"/>
    </source>
</evidence>
<comment type="caution">
    <text evidence="3">The sequence shown here is derived from an EMBL/GenBank/DDBJ whole genome shotgun (WGS) entry which is preliminary data.</text>
</comment>
<evidence type="ECO:0000313" key="3">
    <source>
        <dbReference type="EMBL" id="GFS41391.1"/>
    </source>
</evidence>
<reference evidence="3" key="1">
    <citation type="submission" date="2020-08" db="EMBL/GenBank/DDBJ databases">
        <title>Multicomponent nature underlies the extraordinary mechanical properties of spider dragline silk.</title>
        <authorList>
            <person name="Kono N."/>
            <person name="Nakamura H."/>
            <person name="Mori M."/>
            <person name="Yoshida Y."/>
            <person name="Ohtoshi R."/>
            <person name="Malay A.D."/>
            <person name="Moran D.A.P."/>
            <person name="Tomita M."/>
            <person name="Numata K."/>
            <person name="Arakawa K."/>
        </authorList>
    </citation>
    <scope>NUCLEOTIDE SEQUENCE</scope>
</reference>